<sequence length="156" mass="16652">MYIFKNKGITIIEILIVIAIIGIISAIIFVNLSDFRNEQSLKNTSIDIVSVLNKARQKTLSSVNSMNYSVHFETGSATLFTGTIYNSLDSSNEVISFDPSVNIPVSGGLNIGGGSDVTFERLTGDTIGGTIIISLVSDSTQQKTVTINKTGVISSN</sequence>
<dbReference type="NCBIfam" id="TIGR02532">
    <property type="entry name" value="IV_pilin_GFxxxE"/>
    <property type="match status" value="1"/>
</dbReference>
<dbReference type="EMBL" id="LBPY01000013">
    <property type="protein sequence ID" value="KKP66068.1"/>
    <property type="molecule type" value="Genomic_DNA"/>
</dbReference>
<feature type="transmembrane region" description="Helical" evidence="1">
    <location>
        <begin position="12"/>
        <end position="32"/>
    </location>
</feature>
<organism evidence="2 3">
    <name type="scientific">Candidatus Nomurabacteria bacterium GW2011_GWE1_35_16</name>
    <dbReference type="NCBI Taxonomy" id="1618761"/>
    <lineage>
        <taxon>Bacteria</taxon>
        <taxon>Candidatus Nomuraibacteriota</taxon>
    </lineage>
</organism>
<gene>
    <name evidence="2" type="ORF">UR64_C0013G0027</name>
</gene>
<dbReference type="Proteomes" id="UP000034952">
    <property type="component" value="Unassembled WGS sequence"/>
</dbReference>
<dbReference type="Pfam" id="PF07963">
    <property type="entry name" value="N_methyl"/>
    <property type="match status" value="1"/>
</dbReference>
<evidence type="ECO:0000313" key="2">
    <source>
        <dbReference type="EMBL" id="KKP66068.1"/>
    </source>
</evidence>
<keyword evidence="1" id="KW-0812">Transmembrane</keyword>
<comment type="caution">
    <text evidence="2">The sequence shown here is derived from an EMBL/GenBank/DDBJ whole genome shotgun (WGS) entry which is preliminary data.</text>
</comment>
<evidence type="ECO:0000256" key="1">
    <source>
        <dbReference type="SAM" id="Phobius"/>
    </source>
</evidence>
<dbReference type="Gene3D" id="3.30.700.10">
    <property type="entry name" value="Glycoprotein, Type 4 Pilin"/>
    <property type="match status" value="1"/>
</dbReference>
<accession>A0A0G0B9H2</accession>
<reference evidence="2 3" key="1">
    <citation type="journal article" date="2015" name="Nature">
        <title>rRNA introns, odd ribosomes, and small enigmatic genomes across a large radiation of phyla.</title>
        <authorList>
            <person name="Brown C.T."/>
            <person name="Hug L.A."/>
            <person name="Thomas B.C."/>
            <person name="Sharon I."/>
            <person name="Castelle C.J."/>
            <person name="Singh A."/>
            <person name="Wilkins M.J."/>
            <person name="Williams K.H."/>
            <person name="Banfield J.F."/>
        </authorList>
    </citation>
    <scope>NUCLEOTIDE SEQUENCE [LARGE SCALE GENOMIC DNA]</scope>
</reference>
<proteinExistence type="predicted"/>
<evidence type="ECO:0000313" key="3">
    <source>
        <dbReference type="Proteomes" id="UP000034952"/>
    </source>
</evidence>
<dbReference type="InterPro" id="IPR012902">
    <property type="entry name" value="N_methyl_site"/>
</dbReference>
<name>A0A0G0B9H2_9BACT</name>
<protein>
    <submittedName>
        <fullName evidence="2">General secretion pathway protein H</fullName>
    </submittedName>
</protein>
<dbReference type="SUPFAM" id="SSF54523">
    <property type="entry name" value="Pili subunits"/>
    <property type="match status" value="1"/>
</dbReference>
<keyword evidence="1" id="KW-1133">Transmembrane helix</keyword>
<dbReference type="InterPro" id="IPR045584">
    <property type="entry name" value="Pilin-like"/>
</dbReference>
<dbReference type="AlphaFoldDB" id="A0A0G0B9H2"/>
<keyword evidence="1" id="KW-0472">Membrane</keyword>